<dbReference type="InterPro" id="IPR022369">
    <property type="entry name" value="Integral_membrane_TerC_rswitch"/>
</dbReference>
<evidence type="ECO:0000256" key="5">
    <source>
        <dbReference type="ARBA" id="ARBA00023136"/>
    </source>
</evidence>
<reference evidence="8 9" key="1">
    <citation type="submission" date="2016-06" db="EMBL/GenBank/DDBJ databases">
        <authorList>
            <person name="Olsen C.W."/>
            <person name="Carey S."/>
            <person name="Hinshaw L."/>
            <person name="Karasin A.I."/>
        </authorList>
    </citation>
    <scope>NUCLEOTIDE SEQUENCE [LARGE SCALE GENOMIC DNA]</scope>
    <source>
        <strain evidence="8 9">LZ-22</strain>
    </source>
</reference>
<dbReference type="Proteomes" id="UP000199086">
    <property type="component" value="Unassembled WGS sequence"/>
</dbReference>
<feature type="transmembrane region" description="Helical" evidence="7">
    <location>
        <begin position="197"/>
        <end position="219"/>
    </location>
</feature>
<sequence length="454" mass="50234">MTVSPLVWTLTVALILGMLVYDFVFHARKPHVPTMRESAIWSAAYVGIALVFGLVVLALWGGDFAGQYYAGYITEKALSVDNLFVFLIILATFRVPRQYQEEVLLFGIAFSLIARTGLIFVGAGLINQFAWVFYIFAVILLATAGSTLKEALKGDEEEEGDSRFIKLIRRIFHTSDEYDGNKLFTHLNGRRVMTPMLLVMIAIGGTDLLFALDSIPAIFGLTQEVYLVFTAVAFSLLGLKQLYFLIDGLLDRLIYLSYGLSAILGFIAVKLFLHALHENNLPFINGGEHVTVFEITTSLSLSVIIGILVVTVLASLYSPRGRAMSVVSATEMLSERYLQLPADATDSQRDAISRKLARQLQRMPRISDSLKDELISDRRHYMELLHEVHGEHLDYLSARQSSDDTSSAESAELERRKTAFSDIVNPAAESVGSAEESVGSTAPEGSSEGRPQHH</sequence>
<feature type="region of interest" description="Disordered" evidence="6">
    <location>
        <begin position="398"/>
        <end position="454"/>
    </location>
</feature>
<keyword evidence="4 7" id="KW-1133">Transmembrane helix</keyword>
<proteinExistence type="inferred from homology"/>
<dbReference type="InterPro" id="IPR005496">
    <property type="entry name" value="Integral_membrane_TerC"/>
</dbReference>
<dbReference type="PANTHER" id="PTHR30238">
    <property type="entry name" value="MEMBRANE BOUND PREDICTED REDOX MODULATOR"/>
    <property type="match status" value="1"/>
</dbReference>
<keyword evidence="3 7" id="KW-0812">Transmembrane</keyword>
<gene>
    <name evidence="8" type="ORF">GA0111570_107125</name>
</gene>
<feature type="compositionally biased region" description="Low complexity" evidence="6">
    <location>
        <begin position="427"/>
        <end position="440"/>
    </location>
</feature>
<dbReference type="EMBL" id="FMYF01000007">
    <property type="protein sequence ID" value="SDB90540.1"/>
    <property type="molecule type" value="Genomic_DNA"/>
</dbReference>
<protein>
    <submittedName>
        <fullName evidence="8">Tellurite resistance protein TerC</fullName>
    </submittedName>
</protein>
<dbReference type="GO" id="GO:0016020">
    <property type="term" value="C:membrane"/>
    <property type="evidence" value="ECO:0007669"/>
    <property type="project" value="UniProtKB-SubCell"/>
</dbReference>
<evidence type="ECO:0000313" key="9">
    <source>
        <dbReference type="Proteomes" id="UP000199086"/>
    </source>
</evidence>
<feature type="transmembrane region" description="Helical" evidence="7">
    <location>
        <begin position="6"/>
        <end position="27"/>
    </location>
</feature>
<comment type="similarity">
    <text evidence="2">Belongs to the TerC family.</text>
</comment>
<feature type="transmembrane region" description="Helical" evidence="7">
    <location>
        <begin position="295"/>
        <end position="317"/>
    </location>
</feature>
<keyword evidence="9" id="KW-1185">Reference proteome</keyword>
<evidence type="ECO:0000256" key="2">
    <source>
        <dbReference type="ARBA" id="ARBA00007511"/>
    </source>
</evidence>
<dbReference type="STRING" id="1577474.GA0111570_107125"/>
<dbReference type="OrthoDB" id="5242957at2"/>
<evidence type="ECO:0000256" key="1">
    <source>
        <dbReference type="ARBA" id="ARBA00004141"/>
    </source>
</evidence>
<feature type="transmembrane region" description="Helical" evidence="7">
    <location>
        <begin position="68"/>
        <end position="91"/>
    </location>
</feature>
<keyword evidence="5 7" id="KW-0472">Membrane</keyword>
<dbReference type="AlphaFoldDB" id="A0A1G6H8F1"/>
<evidence type="ECO:0000256" key="3">
    <source>
        <dbReference type="ARBA" id="ARBA00022692"/>
    </source>
</evidence>
<feature type="transmembrane region" description="Helical" evidence="7">
    <location>
        <begin position="129"/>
        <end position="148"/>
    </location>
</feature>
<evidence type="ECO:0000256" key="4">
    <source>
        <dbReference type="ARBA" id="ARBA00022989"/>
    </source>
</evidence>
<feature type="transmembrane region" description="Helical" evidence="7">
    <location>
        <begin position="103"/>
        <end position="123"/>
    </location>
</feature>
<evidence type="ECO:0000313" key="8">
    <source>
        <dbReference type="EMBL" id="SDB90540.1"/>
    </source>
</evidence>
<accession>A0A1G6H8F1</accession>
<organism evidence="8 9">
    <name type="scientific">Raineyella antarctica</name>
    <dbReference type="NCBI Taxonomy" id="1577474"/>
    <lineage>
        <taxon>Bacteria</taxon>
        <taxon>Bacillati</taxon>
        <taxon>Actinomycetota</taxon>
        <taxon>Actinomycetes</taxon>
        <taxon>Propionibacteriales</taxon>
        <taxon>Propionibacteriaceae</taxon>
        <taxon>Raineyella</taxon>
    </lineage>
</organism>
<name>A0A1G6H8F1_9ACTN</name>
<evidence type="ECO:0000256" key="6">
    <source>
        <dbReference type="SAM" id="MobiDB-lite"/>
    </source>
</evidence>
<feature type="transmembrane region" description="Helical" evidence="7">
    <location>
        <begin position="39"/>
        <end position="62"/>
    </location>
</feature>
<evidence type="ECO:0000256" key="7">
    <source>
        <dbReference type="SAM" id="Phobius"/>
    </source>
</evidence>
<comment type="subcellular location">
    <subcellularLocation>
        <location evidence="1">Membrane</location>
        <topology evidence="1">Multi-pass membrane protein</topology>
    </subcellularLocation>
</comment>
<dbReference type="NCBIfam" id="TIGR03718">
    <property type="entry name" value="R_switched_Alx"/>
    <property type="match status" value="1"/>
</dbReference>
<feature type="transmembrane region" description="Helical" evidence="7">
    <location>
        <begin position="225"/>
        <end position="246"/>
    </location>
</feature>
<dbReference type="PANTHER" id="PTHR30238:SF0">
    <property type="entry name" value="THYLAKOID MEMBRANE PROTEIN TERC, CHLOROPLASTIC"/>
    <property type="match status" value="1"/>
</dbReference>
<dbReference type="RefSeq" id="WP_092611319.1">
    <property type="nucleotide sequence ID" value="NZ_FMYF01000007.1"/>
</dbReference>
<dbReference type="Pfam" id="PF03741">
    <property type="entry name" value="TerC"/>
    <property type="match status" value="1"/>
</dbReference>
<feature type="transmembrane region" description="Helical" evidence="7">
    <location>
        <begin position="253"/>
        <end position="275"/>
    </location>
</feature>